<dbReference type="InterPro" id="IPR035919">
    <property type="entry name" value="EAL_sf"/>
</dbReference>
<dbReference type="InterPro" id="IPR000014">
    <property type="entry name" value="PAS"/>
</dbReference>
<dbReference type="PANTHER" id="PTHR44757">
    <property type="entry name" value="DIGUANYLATE CYCLASE DGCP"/>
    <property type="match status" value="1"/>
</dbReference>
<name>A0A0D6PLG5_9PROT</name>
<dbReference type="InterPro" id="IPR029787">
    <property type="entry name" value="Nucleotide_cyclase"/>
</dbReference>
<dbReference type="SUPFAM" id="SSF55073">
    <property type="entry name" value="Nucleotide cyclase"/>
    <property type="match status" value="1"/>
</dbReference>
<comment type="caution">
    <text evidence="5">The sequence shown here is derived from an EMBL/GenBank/DDBJ whole genome shotgun (WGS) entry which is preliminary data.</text>
</comment>
<evidence type="ECO:0000313" key="6">
    <source>
        <dbReference type="Proteomes" id="UP000032668"/>
    </source>
</evidence>
<dbReference type="SMART" id="SM00267">
    <property type="entry name" value="GGDEF"/>
    <property type="match status" value="1"/>
</dbReference>
<dbReference type="SUPFAM" id="SSF55785">
    <property type="entry name" value="PYP-like sensor domain (PAS domain)"/>
    <property type="match status" value="2"/>
</dbReference>
<feature type="domain" description="PAC" evidence="2">
    <location>
        <begin position="126"/>
        <end position="178"/>
    </location>
</feature>
<feature type="domain" description="GGDEF" evidence="4">
    <location>
        <begin position="338"/>
        <end position="471"/>
    </location>
</feature>
<feature type="domain" description="PAS" evidence="1">
    <location>
        <begin position="52"/>
        <end position="106"/>
    </location>
</feature>
<evidence type="ECO:0000313" key="5">
    <source>
        <dbReference type="EMBL" id="GAN82201.1"/>
    </source>
</evidence>
<dbReference type="CDD" id="cd01949">
    <property type="entry name" value="GGDEF"/>
    <property type="match status" value="1"/>
</dbReference>
<dbReference type="InterPro" id="IPR001633">
    <property type="entry name" value="EAL_dom"/>
</dbReference>
<dbReference type="PROSITE" id="PS50112">
    <property type="entry name" value="PAS"/>
    <property type="match status" value="1"/>
</dbReference>
<dbReference type="SMART" id="SM00086">
    <property type="entry name" value="PAC"/>
    <property type="match status" value="1"/>
</dbReference>
<dbReference type="PROSITE" id="PS50113">
    <property type="entry name" value="PAC"/>
    <property type="match status" value="1"/>
</dbReference>
<dbReference type="Pfam" id="PF00990">
    <property type="entry name" value="GGDEF"/>
    <property type="match status" value="1"/>
</dbReference>
<dbReference type="STRING" id="1120923.SAMN02746095_03561"/>
<dbReference type="InterPro" id="IPR043128">
    <property type="entry name" value="Rev_trsase/Diguanyl_cyclase"/>
</dbReference>
<dbReference type="InterPro" id="IPR000700">
    <property type="entry name" value="PAS-assoc_C"/>
</dbReference>
<dbReference type="Gene3D" id="3.30.450.20">
    <property type="entry name" value="PAS domain"/>
    <property type="match status" value="2"/>
</dbReference>
<dbReference type="EMBL" id="BANC01000170">
    <property type="protein sequence ID" value="GAN82201.1"/>
    <property type="molecule type" value="Genomic_DNA"/>
</dbReference>
<dbReference type="InterPro" id="IPR001610">
    <property type="entry name" value="PAC"/>
</dbReference>
<dbReference type="InterPro" id="IPR052155">
    <property type="entry name" value="Biofilm_reg_signaling"/>
</dbReference>
<dbReference type="Pfam" id="PF00563">
    <property type="entry name" value="EAL"/>
    <property type="match status" value="1"/>
</dbReference>
<dbReference type="Gene3D" id="3.20.20.450">
    <property type="entry name" value="EAL domain"/>
    <property type="match status" value="1"/>
</dbReference>
<dbReference type="Pfam" id="PF13426">
    <property type="entry name" value="PAS_9"/>
    <property type="match status" value="1"/>
</dbReference>
<reference evidence="5 6" key="1">
    <citation type="submission" date="2012-11" db="EMBL/GenBank/DDBJ databases">
        <title>Whole genome sequence of Acidocella aminolytica 101 = DSM 11237.</title>
        <authorList>
            <person name="Azuma Y."/>
            <person name="Higashiura N."/>
            <person name="Hirakawa H."/>
            <person name="Matsushita K."/>
        </authorList>
    </citation>
    <scope>NUCLEOTIDE SEQUENCE [LARGE SCALE GENOMIC DNA]</scope>
    <source>
        <strain evidence="6">101 / DSM 11237</strain>
    </source>
</reference>
<feature type="domain" description="EAL" evidence="3">
    <location>
        <begin position="480"/>
        <end position="738"/>
    </location>
</feature>
<dbReference type="FunFam" id="3.30.70.270:FF:000001">
    <property type="entry name" value="Diguanylate cyclase domain protein"/>
    <property type="match status" value="1"/>
</dbReference>
<organism evidence="5 6">
    <name type="scientific">Acidocella aminolytica 101 = DSM 11237</name>
    <dbReference type="NCBI Taxonomy" id="1120923"/>
    <lineage>
        <taxon>Bacteria</taxon>
        <taxon>Pseudomonadati</taxon>
        <taxon>Pseudomonadota</taxon>
        <taxon>Alphaproteobacteria</taxon>
        <taxon>Acetobacterales</taxon>
        <taxon>Acidocellaceae</taxon>
        <taxon>Acidocella</taxon>
    </lineage>
</organism>
<dbReference type="InterPro" id="IPR000160">
    <property type="entry name" value="GGDEF_dom"/>
</dbReference>
<keyword evidence="6" id="KW-1185">Reference proteome</keyword>
<evidence type="ECO:0000259" key="3">
    <source>
        <dbReference type="PROSITE" id="PS50883"/>
    </source>
</evidence>
<dbReference type="CDD" id="cd00130">
    <property type="entry name" value="PAS"/>
    <property type="match status" value="1"/>
</dbReference>
<evidence type="ECO:0000259" key="2">
    <source>
        <dbReference type="PROSITE" id="PS50113"/>
    </source>
</evidence>
<dbReference type="InterPro" id="IPR035965">
    <property type="entry name" value="PAS-like_dom_sf"/>
</dbReference>
<dbReference type="PROSITE" id="PS50887">
    <property type="entry name" value="GGDEF"/>
    <property type="match status" value="1"/>
</dbReference>
<protein>
    <submittedName>
        <fullName evidence="5">Diguanylate cyclase/phosphodiesterase</fullName>
    </submittedName>
</protein>
<dbReference type="Proteomes" id="UP000032668">
    <property type="component" value="Unassembled WGS sequence"/>
</dbReference>
<gene>
    <name evidence="5" type="ORF">Aam_173_015</name>
</gene>
<dbReference type="SMART" id="SM00052">
    <property type="entry name" value="EAL"/>
    <property type="match status" value="1"/>
</dbReference>
<dbReference type="SMART" id="SM00091">
    <property type="entry name" value="PAS"/>
    <property type="match status" value="2"/>
</dbReference>
<dbReference type="PANTHER" id="PTHR44757:SF2">
    <property type="entry name" value="BIOFILM ARCHITECTURE MAINTENANCE PROTEIN MBAA"/>
    <property type="match status" value="1"/>
</dbReference>
<dbReference type="PROSITE" id="PS50883">
    <property type="entry name" value="EAL"/>
    <property type="match status" value="1"/>
</dbReference>
<dbReference type="CDD" id="cd01948">
    <property type="entry name" value="EAL"/>
    <property type="match status" value="1"/>
</dbReference>
<evidence type="ECO:0000259" key="1">
    <source>
        <dbReference type="PROSITE" id="PS50112"/>
    </source>
</evidence>
<dbReference type="SUPFAM" id="SSF141868">
    <property type="entry name" value="EAL domain-like"/>
    <property type="match status" value="1"/>
</dbReference>
<accession>A0A0D6PLG5</accession>
<sequence length="741" mass="84612">MFTQLPDITALQVMKKLALPLLLTFTPATAILGLMLKDADQRLKTEEDLQASETRLSLHLQNTPLAGVTWDPDFYCVQWNRAAERIFGYTREEALGQRATDLIVPEWLKPQTDNVFRSLLVQKDGQRNTTENVTKDGRVIICDWYSTPIIDSRGKTLGVISLADDITELKQATRELEFKNLMLTTQQESSVDGILSVDRENKIISINRRMLEIWSLPGDLRDLVEVEQLLKSATTKVANPAAFLSRVNYLYQHYEEISNDEVTMLDGRTLECHSSPMFGNNHEYYGRLWMFRDITARKRSEEIIWKQANFDSLTGLANRQLLHDRLEQEIQKAHRVGTKVALLYIDLDEFKHVNDTLGHDVGDHLLIDAAKRINKYIREADTVARQGGDEFIIVMGDLTDVDDISRTADEILEQLSLPFHLGAEKAYVSASMGITFYPDDALRAEDLMRNADQAMYAAKARGRNCYQYFTPSMQEHAVTRMQLVRDMKSAINPANSGQFQLYYQPIIDLRDGSVTKAEALIRWYHPERGFIPLNEFIKLAEETRIIIDIGDWVFREATLQCANWRDRFGDDFQISINTSPVQYHSEHFRVSRWLDYMHTINLPGKAVVVEITEGLLMETTGKVTSELLEFRDAGVQVSLDDFGTGYSSLAYLKKFDIDYLKIDQSFVRELENGSDDMALCEAIIVMAHKLGIKVVAEGVETEEQKRLLMAASCDYAQGYHFARPLPARDFEALLTRRLVGV</sequence>
<evidence type="ECO:0000259" key="4">
    <source>
        <dbReference type="PROSITE" id="PS50887"/>
    </source>
</evidence>
<dbReference type="NCBIfam" id="TIGR00229">
    <property type="entry name" value="sensory_box"/>
    <property type="match status" value="1"/>
</dbReference>
<dbReference type="GO" id="GO:0003824">
    <property type="term" value="F:catalytic activity"/>
    <property type="evidence" value="ECO:0007669"/>
    <property type="project" value="UniProtKB-ARBA"/>
</dbReference>
<dbReference type="AlphaFoldDB" id="A0A0D6PLG5"/>
<proteinExistence type="predicted"/>
<dbReference type="NCBIfam" id="TIGR00254">
    <property type="entry name" value="GGDEF"/>
    <property type="match status" value="1"/>
</dbReference>
<dbReference type="Gene3D" id="3.30.70.270">
    <property type="match status" value="1"/>
</dbReference>